<dbReference type="RefSeq" id="WP_184757605.1">
    <property type="nucleotide sequence ID" value="NZ_BAABEK010000037.1"/>
</dbReference>
<dbReference type="InterPro" id="IPR029051">
    <property type="entry name" value="DUF4352"/>
</dbReference>
<name>A0A7W7S0A7_9ACTN</name>
<dbReference type="EMBL" id="JACHJU010000002">
    <property type="protein sequence ID" value="MBB4941539.1"/>
    <property type="molecule type" value="Genomic_DNA"/>
</dbReference>
<feature type="domain" description="DUF4352" evidence="2">
    <location>
        <begin position="46"/>
        <end position="167"/>
    </location>
</feature>
<organism evidence="3 4">
    <name type="scientific">Streptosporangium album</name>
    <dbReference type="NCBI Taxonomy" id="47479"/>
    <lineage>
        <taxon>Bacteria</taxon>
        <taxon>Bacillati</taxon>
        <taxon>Actinomycetota</taxon>
        <taxon>Actinomycetes</taxon>
        <taxon>Streptosporangiales</taxon>
        <taxon>Streptosporangiaceae</taxon>
        <taxon>Streptosporangium</taxon>
    </lineage>
</organism>
<dbReference type="InterPro" id="IPR029050">
    <property type="entry name" value="Immunoprotect_excell_Ig-like"/>
</dbReference>
<dbReference type="Gene3D" id="2.60.40.1240">
    <property type="match status" value="1"/>
</dbReference>
<protein>
    <recommendedName>
        <fullName evidence="2">DUF4352 domain-containing protein</fullName>
    </recommendedName>
</protein>
<dbReference type="AlphaFoldDB" id="A0A7W7S0A7"/>
<keyword evidence="4" id="KW-1185">Reference proteome</keyword>
<sequence>MTVAAGVIIVITLVGVVVTAVGCGGNCGRDTFGEPVDRSAKNRAIGIGKKVREGSFEFTVTKVTTASSVGDGPLARRARGRFLLVHLTVRNIGGEARIFFGDNQKVSDDKGHEYLADSNAATSDPHSKSLYEEIKPGDKVSGVVAFDVPRDRKVTTIELHESMFSDGVHVPLKF</sequence>
<reference evidence="3 4" key="1">
    <citation type="submission" date="2020-08" db="EMBL/GenBank/DDBJ databases">
        <title>Sequencing the genomes of 1000 actinobacteria strains.</title>
        <authorList>
            <person name="Klenk H.-P."/>
        </authorList>
    </citation>
    <scope>NUCLEOTIDE SEQUENCE [LARGE SCALE GENOMIC DNA]</scope>
    <source>
        <strain evidence="3 4">DSM 43023</strain>
    </source>
</reference>
<gene>
    <name evidence="3" type="ORF">FHR32_005916</name>
</gene>
<proteinExistence type="predicted"/>
<evidence type="ECO:0000256" key="1">
    <source>
        <dbReference type="ARBA" id="ARBA00022729"/>
    </source>
</evidence>
<accession>A0A7W7S0A7</accession>
<comment type="caution">
    <text evidence="3">The sequence shown here is derived from an EMBL/GenBank/DDBJ whole genome shotgun (WGS) entry which is preliminary data.</text>
</comment>
<evidence type="ECO:0000259" key="2">
    <source>
        <dbReference type="Pfam" id="PF11611"/>
    </source>
</evidence>
<dbReference type="Proteomes" id="UP000534286">
    <property type="component" value="Unassembled WGS sequence"/>
</dbReference>
<dbReference type="Pfam" id="PF11611">
    <property type="entry name" value="DUF4352"/>
    <property type="match status" value="1"/>
</dbReference>
<keyword evidence="1" id="KW-0732">Signal</keyword>
<evidence type="ECO:0000313" key="4">
    <source>
        <dbReference type="Proteomes" id="UP000534286"/>
    </source>
</evidence>
<evidence type="ECO:0000313" key="3">
    <source>
        <dbReference type="EMBL" id="MBB4941539.1"/>
    </source>
</evidence>